<gene>
    <name evidence="1" type="ORF">GKZ75_00100</name>
</gene>
<reference evidence="1 2" key="1">
    <citation type="submission" date="2019-11" db="EMBL/GenBank/DDBJ databases">
        <title>Draft genome sequence of Kocuria indica DP-K7, a methyl red degrading Actinobacterium.</title>
        <authorList>
            <person name="Kumaran S."/>
            <person name="Tischler D."/>
            <person name="Ngo A.C.R."/>
            <person name="Schultes F."/>
        </authorList>
    </citation>
    <scope>NUCLEOTIDE SEQUENCE [LARGE SCALE GENOMIC DNA]</scope>
    <source>
        <strain evidence="1 2">DP-K7</strain>
    </source>
</reference>
<protein>
    <submittedName>
        <fullName evidence="1">Uncharacterized protein</fullName>
    </submittedName>
</protein>
<evidence type="ECO:0000313" key="1">
    <source>
        <dbReference type="EMBL" id="NDO76675.1"/>
    </source>
</evidence>
<evidence type="ECO:0000313" key="2">
    <source>
        <dbReference type="Proteomes" id="UP000471026"/>
    </source>
</evidence>
<comment type="caution">
    <text evidence="1">The sequence shown here is derived from an EMBL/GenBank/DDBJ whole genome shotgun (WGS) entry which is preliminary data.</text>
</comment>
<accession>A0A6N9QU31</accession>
<sequence>MALEVLRGLAILGTLLTNTWLFSSSSISSLAALVVAAVPATSPQA</sequence>
<organism evidence="1 2">
    <name type="scientific">Kocuria marina subsp. indica</name>
    <dbReference type="NCBI Taxonomy" id="1049583"/>
    <lineage>
        <taxon>Bacteria</taxon>
        <taxon>Bacillati</taxon>
        <taxon>Actinomycetota</taxon>
        <taxon>Actinomycetes</taxon>
        <taxon>Micrococcales</taxon>
        <taxon>Micrococcaceae</taxon>
        <taxon>Kocuria</taxon>
    </lineage>
</organism>
<dbReference type="Proteomes" id="UP000471026">
    <property type="component" value="Unassembled WGS sequence"/>
</dbReference>
<dbReference type="EMBL" id="WMHZ01000001">
    <property type="protein sequence ID" value="NDO76675.1"/>
    <property type="molecule type" value="Genomic_DNA"/>
</dbReference>
<dbReference type="AlphaFoldDB" id="A0A6N9QU31"/>
<name>A0A6N9QU31_9MICC</name>
<proteinExistence type="predicted"/>